<evidence type="ECO:0000256" key="8">
    <source>
        <dbReference type="ARBA" id="ARBA00022692"/>
    </source>
</evidence>
<dbReference type="Gene3D" id="4.10.900.10">
    <property type="entry name" value="TCF3-CBD (Catenin binding domain)"/>
    <property type="match status" value="1"/>
</dbReference>
<dbReference type="InterPro" id="IPR000233">
    <property type="entry name" value="Cadherin_Y-type_LIR"/>
</dbReference>
<keyword evidence="10" id="KW-0732">Signal</keyword>
<dbReference type="GO" id="GO:0007156">
    <property type="term" value="P:homophilic cell adhesion via plasma membrane adhesion molecules"/>
    <property type="evidence" value="ECO:0007669"/>
    <property type="project" value="InterPro"/>
</dbReference>
<dbReference type="GO" id="GO:0034332">
    <property type="term" value="P:adherens junction organization"/>
    <property type="evidence" value="ECO:0007669"/>
    <property type="project" value="UniProtKB-ARBA"/>
</dbReference>
<keyword evidence="14 22" id="KW-0130">Cell adhesion</keyword>
<dbReference type="GO" id="GO:0001764">
    <property type="term" value="P:neuron migration"/>
    <property type="evidence" value="ECO:0007669"/>
    <property type="project" value="UniProtKB-ARBA"/>
</dbReference>
<dbReference type="FunFam" id="4.10.900.10:FF:000001">
    <property type="entry name" value="Cadherin 2"/>
    <property type="match status" value="1"/>
</dbReference>
<dbReference type="EMBL" id="CAJRST010022223">
    <property type="protein sequence ID" value="CAG5958121.1"/>
    <property type="molecule type" value="Genomic_DNA"/>
</dbReference>
<evidence type="ECO:0000256" key="16">
    <source>
        <dbReference type="ARBA" id="ARBA00022989"/>
    </source>
</evidence>
<evidence type="ECO:0000259" key="26">
    <source>
        <dbReference type="PROSITE" id="PS50268"/>
    </source>
</evidence>
<dbReference type="GO" id="GO:0005794">
    <property type="term" value="C:Golgi apparatus"/>
    <property type="evidence" value="ECO:0007669"/>
    <property type="project" value="UniProtKB-SubCell"/>
</dbReference>
<evidence type="ECO:0000256" key="10">
    <source>
        <dbReference type="ARBA" id="ARBA00022729"/>
    </source>
</evidence>
<feature type="domain" description="Cadherin" evidence="26">
    <location>
        <begin position="210"/>
        <end position="321"/>
    </location>
</feature>
<dbReference type="FunFam" id="2.60.40.60:FF:000095">
    <property type="entry name" value="Cadherin 13"/>
    <property type="match status" value="1"/>
</dbReference>
<keyword evidence="12" id="KW-0967">Endosome</keyword>
<keyword evidence="19" id="KW-0325">Glycoprotein</keyword>
<dbReference type="SMART" id="SM00112">
    <property type="entry name" value="CA"/>
    <property type="match status" value="4"/>
</dbReference>
<dbReference type="GO" id="GO:0007498">
    <property type="term" value="P:mesoderm development"/>
    <property type="evidence" value="ECO:0007669"/>
    <property type="project" value="UniProtKB-ARBA"/>
</dbReference>
<dbReference type="GO" id="GO:0044331">
    <property type="term" value="P:cell-cell adhesion mediated by cadherin"/>
    <property type="evidence" value="ECO:0007669"/>
    <property type="project" value="TreeGrafter"/>
</dbReference>
<protein>
    <recommendedName>
        <fullName evidence="20">Cadherin-1</fullName>
    </recommendedName>
</protein>
<dbReference type="GO" id="GO:0005768">
    <property type="term" value="C:endosome"/>
    <property type="evidence" value="ECO:0007669"/>
    <property type="project" value="UniProtKB-SubCell"/>
</dbReference>
<dbReference type="InterPro" id="IPR002126">
    <property type="entry name" value="Cadherin-like_dom"/>
</dbReference>
<keyword evidence="15" id="KW-0965">Cell junction</keyword>
<dbReference type="Gene3D" id="2.60.40.60">
    <property type="entry name" value="Cadherins"/>
    <property type="match status" value="5"/>
</dbReference>
<dbReference type="SUPFAM" id="SSF49313">
    <property type="entry name" value="Cadherin-like"/>
    <property type="match status" value="5"/>
</dbReference>
<dbReference type="OrthoDB" id="6079678at2759"/>
<keyword evidence="13 21" id="KW-0106">Calcium</keyword>
<dbReference type="PROSITE" id="PS50268">
    <property type="entry name" value="CADHERIN_2"/>
    <property type="match status" value="4"/>
</dbReference>
<dbReference type="AlphaFoldDB" id="A0A8S4BDS6"/>
<evidence type="ECO:0000256" key="9">
    <source>
        <dbReference type="ARBA" id="ARBA00022723"/>
    </source>
</evidence>
<dbReference type="InterPro" id="IPR039808">
    <property type="entry name" value="Cadherin"/>
</dbReference>
<dbReference type="GO" id="GO:0030010">
    <property type="term" value="P:establishment of cell polarity"/>
    <property type="evidence" value="ECO:0007669"/>
    <property type="project" value="UniProtKB-ARBA"/>
</dbReference>
<evidence type="ECO:0000256" key="21">
    <source>
        <dbReference type="PROSITE-ProRule" id="PRU00043"/>
    </source>
</evidence>
<keyword evidence="6" id="KW-1003">Cell membrane</keyword>
<feature type="compositionally biased region" description="Low complexity" evidence="24">
    <location>
        <begin position="788"/>
        <end position="799"/>
    </location>
</feature>
<gene>
    <name evidence="27" type="ORF">MMEN_LOCUS14973</name>
</gene>
<dbReference type="GO" id="GO:0007398">
    <property type="term" value="P:ectoderm development"/>
    <property type="evidence" value="ECO:0007669"/>
    <property type="project" value="UniProtKB-ARBA"/>
</dbReference>
<name>A0A8S4BDS6_9TELE</name>
<dbReference type="Proteomes" id="UP000677803">
    <property type="component" value="Unassembled WGS sequence"/>
</dbReference>
<feature type="region of interest" description="Disordered" evidence="24">
    <location>
        <begin position="788"/>
        <end position="843"/>
    </location>
</feature>
<keyword evidence="17" id="KW-0333">Golgi apparatus</keyword>
<evidence type="ECO:0000256" key="2">
    <source>
        <dbReference type="ARBA" id="ARBA00004251"/>
    </source>
</evidence>
<dbReference type="PRINTS" id="PR00205">
    <property type="entry name" value="CADHERIN"/>
</dbReference>
<dbReference type="GO" id="GO:0000902">
    <property type="term" value="P:cell morphogenesis"/>
    <property type="evidence" value="ECO:0007669"/>
    <property type="project" value="TreeGrafter"/>
</dbReference>
<dbReference type="FunFam" id="2.60.40.60:FF:000022">
    <property type="entry name" value="Cadherin 2"/>
    <property type="match status" value="1"/>
</dbReference>
<dbReference type="PANTHER" id="PTHR24027">
    <property type="entry name" value="CADHERIN-23"/>
    <property type="match status" value="1"/>
</dbReference>
<evidence type="ECO:0000256" key="3">
    <source>
        <dbReference type="ARBA" id="ARBA00004496"/>
    </source>
</evidence>
<evidence type="ECO:0000313" key="27">
    <source>
        <dbReference type="EMBL" id="CAG5958121.1"/>
    </source>
</evidence>
<dbReference type="GO" id="GO:0045296">
    <property type="term" value="F:cadherin binding"/>
    <property type="evidence" value="ECO:0007669"/>
    <property type="project" value="TreeGrafter"/>
</dbReference>
<evidence type="ECO:0000256" key="22">
    <source>
        <dbReference type="RuleBase" id="RU003318"/>
    </source>
</evidence>
<dbReference type="GO" id="GO:0008013">
    <property type="term" value="F:beta-catenin binding"/>
    <property type="evidence" value="ECO:0007669"/>
    <property type="project" value="TreeGrafter"/>
</dbReference>
<feature type="domain" description="Cadherin" evidence="26">
    <location>
        <begin position="322"/>
        <end position="433"/>
    </location>
</feature>
<evidence type="ECO:0000313" key="28">
    <source>
        <dbReference type="Proteomes" id="UP000677803"/>
    </source>
</evidence>
<keyword evidence="28" id="KW-1185">Reference proteome</keyword>
<dbReference type="InterPro" id="IPR015919">
    <property type="entry name" value="Cadherin-like_sf"/>
</dbReference>
<dbReference type="GO" id="GO:0007043">
    <property type="term" value="P:cell-cell junction assembly"/>
    <property type="evidence" value="ECO:0007669"/>
    <property type="project" value="TreeGrafter"/>
</dbReference>
<dbReference type="GO" id="GO:0016339">
    <property type="term" value="P:calcium-dependent cell-cell adhesion via plasma membrane cell adhesion molecules"/>
    <property type="evidence" value="ECO:0007669"/>
    <property type="project" value="TreeGrafter"/>
</dbReference>
<dbReference type="CDD" id="cd11304">
    <property type="entry name" value="Cadherin_repeat"/>
    <property type="match status" value="3"/>
</dbReference>
<keyword evidence="8 22" id="KW-0812">Transmembrane</keyword>
<evidence type="ECO:0000256" key="13">
    <source>
        <dbReference type="ARBA" id="ARBA00022837"/>
    </source>
</evidence>
<dbReference type="InterPro" id="IPR027397">
    <property type="entry name" value="Catenin-bd_sf"/>
</dbReference>
<feature type="domain" description="Cadherin" evidence="26">
    <location>
        <begin position="434"/>
        <end position="541"/>
    </location>
</feature>
<evidence type="ECO:0000256" key="12">
    <source>
        <dbReference type="ARBA" id="ARBA00022753"/>
    </source>
</evidence>
<dbReference type="InterPro" id="IPR020894">
    <property type="entry name" value="Cadherin_CS"/>
</dbReference>
<evidence type="ECO:0000256" key="23">
    <source>
        <dbReference type="RuleBase" id="RU004357"/>
    </source>
</evidence>
<sequence>MEIRLRVFQPGGSLQEKHISSSSDRRGRTCRSSKLMDLRGNGRILSGIFLFCQFQCLVAVTSAGTQPRCLDNIQNCTLQSNLEVIPVIEFPLMRGGLQRMKREWVIPPINYPENDKGPFPKNVVKLKSNNHEKVAVTYKITGPGADQPPEGIFTVDQRSGVMYVMQALDREKTAKYTLWAHAFSNGAKLEEPMELLINIIDQNDNAPEFTQHTFTGRVSESADVGDDIVRVTAVDKDDPETDNGIISYKIQSQAPQKPSDNMFTINPVSGMIRLNADGLDRETHPEYKLIVEAVDMEGRGLMTTCTVTIIITDSNDNAPRFTFTSITASVPENEVGLEVVRLQVTDLDELGSPNANSKYSIIKGNERGDFNITTGPNKMEGIITTAKALDFESTSVFTLLVAAANEAPFSGPVSTSTATVTVRVVDKNEPPVFSPAVMHVAVGEGAKSNTSVVNVRAEDPDAARKQSVRDKVFNDTARWLSIDTNSGSVRLGNSMDRESKYVKNSKYTVLILAYDDDDTPATGTGTLVVTVLDINDNPPVIKQRKVTVCNREPVPVPLDIEDLDGPGHAGPFTVDLIGEHKTNWTIRTNSSDDVTLLAPRRDLSPGDYNVLMRLYDNGMLAQDSTLHVEVCQCRGSVAACFVSRSAPQLGMPSLATPVLATVFTILLLLLLVLLLLRRRQKKGWGMTDPLLEDLPRDNIFCYNEEGGGEEDQDYNLAQLHRGLDNRPVVLSADVRPAVQSRPQYRLQIQPDEEIGRFIEDNLHAADGDPTAPPFDSLLVFDHEGGGSEVDSLSSINSSDSDGEQDFEGLGQWGPRFGRLADLYRGGGEDDDDLETLPGKTEWV</sequence>
<comment type="caution">
    <text evidence="27">The sequence shown here is derived from an EMBL/GenBank/DDBJ whole genome shotgun (WGS) entry which is preliminary data.</text>
</comment>
<keyword evidence="7" id="KW-0963">Cytoplasm</keyword>
<proteinExistence type="predicted"/>
<evidence type="ECO:0000256" key="7">
    <source>
        <dbReference type="ARBA" id="ARBA00022490"/>
    </source>
</evidence>
<evidence type="ECO:0000256" key="15">
    <source>
        <dbReference type="ARBA" id="ARBA00022949"/>
    </source>
</evidence>
<dbReference type="GO" id="GO:0042074">
    <property type="term" value="P:cell migration involved in gastrulation"/>
    <property type="evidence" value="ECO:0007669"/>
    <property type="project" value="UniProtKB-ARBA"/>
</dbReference>
<dbReference type="GO" id="GO:0016342">
    <property type="term" value="C:catenin complex"/>
    <property type="evidence" value="ECO:0007669"/>
    <property type="project" value="TreeGrafter"/>
</dbReference>
<dbReference type="GO" id="GO:0055113">
    <property type="term" value="P:epiboly involved in gastrulation with mouth forming second"/>
    <property type="evidence" value="ECO:0007669"/>
    <property type="project" value="UniProtKB-ARBA"/>
</dbReference>
<evidence type="ECO:0000256" key="17">
    <source>
        <dbReference type="ARBA" id="ARBA00023034"/>
    </source>
</evidence>
<dbReference type="GO" id="GO:0005912">
    <property type="term" value="C:adherens junction"/>
    <property type="evidence" value="ECO:0007669"/>
    <property type="project" value="UniProtKB-SubCell"/>
</dbReference>
<dbReference type="PROSITE" id="PS00232">
    <property type="entry name" value="CADHERIN_1"/>
    <property type="match status" value="3"/>
</dbReference>
<dbReference type="GO" id="GO:0060027">
    <property type="term" value="P:convergent extension involved in gastrulation"/>
    <property type="evidence" value="ECO:0007669"/>
    <property type="project" value="UniProtKB-ARBA"/>
</dbReference>
<evidence type="ECO:0000256" key="14">
    <source>
        <dbReference type="ARBA" id="ARBA00022889"/>
    </source>
</evidence>
<dbReference type="FunFam" id="2.60.40.60:FF:000011">
    <property type="entry name" value="Cadherin 1"/>
    <property type="match status" value="1"/>
</dbReference>
<keyword evidence="18 25" id="KW-0472">Membrane</keyword>
<evidence type="ECO:0000256" key="4">
    <source>
        <dbReference type="ARBA" id="ARBA00004536"/>
    </source>
</evidence>
<evidence type="ECO:0000256" key="6">
    <source>
        <dbReference type="ARBA" id="ARBA00022475"/>
    </source>
</evidence>
<feature type="transmembrane region" description="Helical" evidence="25">
    <location>
        <begin position="654"/>
        <end position="676"/>
    </location>
</feature>
<evidence type="ECO:0000256" key="1">
    <source>
        <dbReference type="ARBA" id="ARBA00004177"/>
    </source>
</evidence>
<dbReference type="GO" id="GO:0001841">
    <property type="term" value="P:neural tube formation"/>
    <property type="evidence" value="ECO:0007669"/>
    <property type="project" value="UniProtKB-ARBA"/>
</dbReference>
<keyword evidence="9" id="KW-0479">Metal-binding</keyword>
<evidence type="ECO:0000256" key="24">
    <source>
        <dbReference type="SAM" id="MobiDB-lite"/>
    </source>
</evidence>
<evidence type="ECO:0000256" key="25">
    <source>
        <dbReference type="SAM" id="Phobius"/>
    </source>
</evidence>
<evidence type="ECO:0000256" key="5">
    <source>
        <dbReference type="ARBA" id="ARBA00004601"/>
    </source>
</evidence>
<evidence type="ECO:0000256" key="18">
    <source>
        <dbReference type="ARBA" id="ARBA00023136"/>
    </source>
</evidence>
<reference evidence="27" key="1">
    <citation type="submission" date="2021-05" db="EMBL/GenBank/DDBJ databases">
        <authorList>
            <person name="Tigano A."/>
        </authorList>
    </citation>
    <scope>NUCLEOTIDE SEQUENCE</scope>
</reference>
<feature type="domain" description="Cadherin" evidence="26">
    <location>
        <begin position="136"/>
        <end position="209"/>
    </location>
</feature>
<dbReference type="FunFam" id="2.60.40.60:FF:000031">
    <property type="entry name" value="Cadherin 3"/>
    <property type="match status" value="1"/>
</dbReference>
<dbReference type="FunFam" id="2.60.40.60:FF:000019">
    <property type="entry name" value="Cadherin 2"/>
    <property type="match status" value="1"/>
</dbReference>
<evidence type="ECO:0000256" key="20">
    <source>
        <dbReference type="ARBA" id="ARBA00023893"/>
    </source>
</evidence>
<organism evidence="27 28">
    <name type="scientific">Menidia menidia</name>
    <name type="common">Atlantic silverside</name>
    <dbReference type="NCBI Taxonomy" id="238744"/>
    <lineage>
        <taxon>Eukaryota</taxon>
        <taxon>Metazoa</taxon>
        <taxon>Chordata</taxon>
        <taxon>Craniata</taxon>
        <taxon>Vertebrata</taxon>
        <taxon>Euteleostomi</taxon>
        <taxon>Actinopterygii</taxon>
        <taxon>Neopterygii</taxon>
        <taxon>Teleostei</taxon>
        <taxon>Neoteleostei</taxon>
        <taxon>Acanthomorphata</taxon>
        <taxon>Ovalentaria</taxon>
        <taxon>Atherinomorphae</taxon>
        <taxon>Atheriniformes</taxon>
        <taxon>Atherinopsidae</taxon>
        <taxon>Menidiinae</taxon>
        <taxon>Menidia</taxon>
    </lineage>
</organism>
<dbReference type="GO" id="GO:0005509">
    <property type="term" value="F:calcium ion binding"/>
    <property type="evidence" value="ECO:0007669"/>
    <property type="project" value="UniProtKB-UniRule"/>
</dbReference>
<comment type="function">
    <text evidence="23">Cadherins are calcium-dependent cell adhesion proteins.</text>
</comment>
<evidence type="ECO:0000256" key="19">
    <source>
        <dbReference type="ARBA" id="ARBA00023180"/>
    </source>
</evidence>
<comment type="subcellular location">
    <subcellularLocation>
        <location evidence="4">Cell junction</location>
        <location evidence="4">Adherens junction</location>
    </subcellularLocation>
    <subcellularLocation>
        <location evidence="2 22">Cell membrane</location>
        <topology evidence="2 22">Single-pass type I membrane protein</topology>
    </subcellularLocation>
    <subcellularLocation>
        <location evidence="3">Cytoplasm</location>
    </subcellularLocation>
    <subcellularLocation>
        <location evidence="1">Endosome</location>
    </subcellularLocation>
    <subcellularLocation>
        <location evidence="5">Golgi apparatus</location>
        <location evidence="5">trans-Golgi network</location>
    </subcellularLocation>
</comment>
<keyword evidence="11" id="KW-0677">Repeat</keyword>
<accession>A0A8S4BDS6</accession>
<keyword evidence="16 25" id="KW-1133">Transmembrane helix</keyword>
<dbReference type="PANTHER" id="PTHR24027:SF319">
    <property type="entry name" value="CADHERIN-1"/>
    <property type="match status" value="1"/>
</dbReference>
<evidence type="ECO:0000256" key="11">
    <source>
        <dbReference type="ARBA" id="ARBA00022737"/>
    </source>
</evidence>
<dbReference type="Pfam" id="PF01049">
    <property type="entry name" value="CADH_Y-type_LIR"/>
    <property type="match status" value="1"/>
</dbReference>
<dbReference type="Pfam" id="PF00028">
    <property type="entry name" value="Cadherin"/>
    <property type="match status" value="4"/>
</dbReference>